<evidence type="ECO:0000313" key="1">
    <source>
        <dbReference type="EMBL" id="KAJ2752566.1"/>
    </source>
</evidence>
<protein>
    <submittedName>
        <fullName evidence="1">Uncharacterized protein</fullName>
    </submittedName>
</protein>
<organism evidence="1 2">
    <name type="scientific">Coemansia pectinata</name>
    <dbReference type="NCBI Taxonomy" id="1052879"/>
    <lineage>
        <taxon>Eukaryota</taxon>
        <taxon>Fungi</taxon>
        <taxon>Fungi incertae sedis</taxon>
        <taxon>Zoopagomycota</taxon>
        <taxon>Kickxellomycotina</taxon>
        <taxon>Kickxellomycetes</taxon>
        <taxon>Kickxellales</taxon>
        <taxon>Kickxellaceae</taxon>
        <taxon>Coemansia</taxon>
    </lineage>
</organism>
<dbReference type="EMBL" id="JANBUH010000269">
    <property type="protein sequence ID" value="KAJ2752566.1"/>
    <property type="molecule type" value="Genomic_DNA"/>
</dbReference>
<comment type="caution">
    <text evidence="1">The sequence shown here is derived from an EMBL/GenBank/DDBJ whole genome shotgun (WGS) entry which is preliminary data.</text>
</comment>
<proteinExistence type="predicted"/>
<dbReference type="AlphaFoldDB" id="A0A9W8LAZ4"/>
<keyword evidence="2" id="KW-1185">Reference proteome</keyword>
<reference evidence="1" key="1">
    <citation type="submission" date="2022-07" db="EMBL/GenBank/DDBJ databases">
        <title>Phylogenomic reconstructions and comparative analyses of Kickxellomycotina fungi.</title>
        <authorList>
            <person name="Reynolds N.K."/>
            <person name="Stajich J.E."/>
            <person name="Barry K."/>
            <person name="Grigoriev I.V."/>
            <person name="Crous P."/>
            <person name="Smith M.E."/>
        </authorList>
    </citation>
    <scope>NUCLEOTIDE SEQUENCE</scope>
    <source>
        <strain evidence="1">BCRC 34297</strain>
    </source>
</reference>
<gene>
    <name evidence="1" type="ORF">GGI19_003743</name>
</gene>
<dbReference type="OrthoDB" id="5516287at2759"/>
<dbReference type="Proteomes" id="UP001140011">
    <property type="component" value="Unassembled WGS sequence"/>
</dbReference>
<accession>A0A9W8LAZ4</accession>
<name>A0A9W8LAZ4_9FUNG</name>
<evidence type="ECO:0000313" key="2">
    <source>
        <dbReference type="Proteomes" id="UP001140011"/>
    </source>
</evidence>
<sequence length="525" mass="58854">MASLSSFQFLTPSIAESIIDCITCSNDVFVVGAKSESEQHKKLLIPLLSRDCHTPFMARMSSANRVPDQSSGQEAVYSTECMVDFYRGYGPSTIGSLLAMDVNVSAFVERLSLMAPAATEIRLEGGCISRNLFPVASQHMASLAKQLFQRYTCVVHNVDYEEVFTGRQLDSVQDLVNFKYAAVDGYETVLRVARQNALTLKRLDIKFKDVVDVSGLIRDESGGCVVYPRLYLMLLRQMPALQRAYEQGQELTRSTAQRPVFPDVVPFPVLRRLHVEIEYPFGDDTLFRGNADTLVCLDIKLYPALVDVISRYKLFTLASYPNLCYVKTHRVCNAKAGDYSSGSGPLDEALSIAPHALVRTIGGILSSNFMSISYSPFREHTSIRVLHLPDTQPNFWDVLDVFGQLPNHVELCTMPLHFPIMGIGLPYNVNAPAYLHADKLLAGKQFRIWKFNDSKQFRRTHIVSCLRAMTQVCSVFDCVDPQAGNSKIFDGDMDDHIVVNGFKQHSGHLWQIITECCQTLRTTAW</sequence>